<keyword evidence="21" id="KW-1185">Reference proteome</keyword>
<keyword evidence="13" id="KW-0407">Ion channel</keyword>
<comment type="subunit">
    <text evidence="15">Homotetramer, assembles in a dimer or dimers configuration with two interfaces.</text>
</comment>
<keyword evidence="9 18" id="KW-1133">Transmembrane helix</keyword>
<comment type="function">
    <text evidence="17">Highly selective calcium channel localized to the inner mitochondrial membrane, which mediates calcium uptake into the mitochondrial matrix. Mitochondrial calcium homeostasis plays key roles in cellular physiology and regulates ATP production, cytoplasmic calcium signals and activation of cell death pathways. Sufficient to operate as a pore-forming channel without the need of calcium-sensor or auxiliary subunit.</text>
</comment>
<evidence type="ECO:0000256" key="1">
    <source>
        <dbReference type="ARBA" id="ARBA00004448"/>
    </source>
</evidence>
<sequence length="355" mass="40794">MLALQRCFINKPSIRISYPLGFKISFGTGHVHRFLPCQHLSHTSYAENATSVDEKLGDFRPVYLNRNQQPPSIDLPTEIQSFGQGEISFNMDDENPILIVNRVFSEVAGAAFPVSLNSSLSMLAYQIKEEYPQLTDVAFYEIGPDFRPSIKYSRHFRLKDLIRSAMHNPHKGFFISLNSSTLFVGIPTFQGSTFTVPSLAFTLTLILISERTHKLIHHISSIDKRLEPLSRLKETCDTLAEKTNKNLIRGGMLGLCSYFGFMAKLTWWDYGWDVMEPFSYFTGVGVGIFGYLYFLITKKDYSYTSITKHAADRRQMALYTEHGLDLNEYQALRTQRDEISARIESIKREYESYYR</sequence>
<comment type="similarity">
    <text evidence="2">Belongs to the MCU (TC 1.A.77) family.</text>
</comment>
<feature type="transmembrane region" description="Helical" evidence="18">
    <location>
        <begin position="189"/>
        <end position="208"/>
    </location>
</feature>
<evidence type="ECO:0000313" key="21">
    <source>
        <dbReference type="Proteomes" id="UP000193498"/>
    </source>
</evidence>
<keyword evidence="11" id="KW-0496">Mitochondrion</keyword>
<dbReference type="GO" id="GO:1990246">
    <property type="term" value="C:uniplex complex"/>
    <property type="evidence" value="ECO:0007669"/>
    <property type="project" value="TreeGrafter"/>
</dbReference>
<evidence type="ECO:0000259" key="19">
    <source>
        <dbReference type="Pfam" id="PF04678"/>
    </source>
</evidence>
<keyword evidence="8" id="KW-0106">Calcium</keyword>
<keyword evidence="7" id="KW-0999">Mitochondrion inner membrane</keyword>
<evidence type="ECO:0000256" key="10">
    <source>
        <dbReference type="ARBA" id="ARBA00023065"/>
    </source>
</evidence>
<evidence type="ECO:0000256" key="7">
    <source>
        <dbReference type="ARBA" id="ARBA00022792"/>
    </source>
</evidence>
<evidence type="ECO:0000313" key="20">
    <source>
        <dbReference type="EMBL" id="ORX98983.1"/>
    </source>
</evidence>
<dbReference type="GO" id="GO:0005262">
    <property type="term" value="F:calcium channel activity"/>
    <property type="evidence" value="ECO:0007669"/>
    <property type="project" value="UniProtKB-KW"/>
</dbReference>
<evidence type="ECO:0000256" key="4">
    <source>
        <dbReference type="ARBA" id="ARBA00022568"/>
    </source>
</evidence>
<dbReference type="InParanoid" id="A0A1Y1YMB1"/>
<comment type="caution">
    <text evidence="20">The sequence shown here is derived from an EMBL/GenBank/DDBJ whole genome shotgun (WGS) entry which is preliminary data.</text>
</comment>
<evidence type="ECO:0000256" key="11">
    <source>
        <dbReference type="ARBA" id="ARBA00023128"/>
    </source>
</evidence>
<dbReference type="GO" id="GO:0036444">
    <property type="term" value="P:calcium import into the mitochondrion"/>
    <property type="evidence" value="ECO:0007669"/>
    <property type="project" value="TreeGrafter"/>
</dbReference>
<dbReference type="STRING" id="1314790.A0A1Y1YMB1"/>
<keyword evidence="6 18" id="KW-0812">Transmembrane</keyword>
<dbReference type="PANTHER" id="PTHR13462:SF10">
    <property type="entry name" value="CALCIUM UNIPORTER PROTEIN, MITOCHONDRIAL"/>
    <property type="match status" value="1"/>
</dbReference>
<accession>A0A1Y1YMB1</accession>
<keyword evidence="12 18" id="KW-0472">Membrane</keyword>
<dbReference type="Pfam" id="PF04678">
    <property type="entry name" value="MCU"/>
    <property type="match status" value="1"/>
</dbReference>
<feature type="domain" description="Calcium uniporter protein C-terminal" evidence="19">
    <location>
        <begin position="210"/>
        <end position="332"/>
    </location>
</feature>
<proteinExistence type="inferred from homology"/>
<dbReference type="AlphaFoldDB" id="A0A1Y1YMB1"/>
<comment type="subcellular location">
    <subcellularLocation>
        <location evidence="1">Mitochondrion inner membrane</location>
        <topology evidence="1">Multi-pass membrane protein</topology>
    </subcellularLocation>
</comment>
<keyword evidence="10" id="KW-0406">Ion transport</keyword>
<dbReference type="PANTHER" id="PTHR13462">
    <property type="entry name" value="CALCIUM UNIPORTER PROTEIN, MITOCHONDRIAL"/>
    <property type="match status" value="1"/>
</dbReference>
<dbReference type="Proteomes" id="UP000193498">
    <property type="component" value="Unassembled WGS sequence"/>
</dbReference>
<keyword evidence="4" id="KW-0109">Calcium transport</keyword>
<evidence type="ECO:0000256" key="17">
    <source>
        <dbReference type="ARBA" id="ARBA00045938"/>
    </source>
</evidence>
<dbReference type="EMBL" id="MCFE01000104">
    <property type="protein sequence ID" value="ORX98983.1"/>
    <property type="molecule type" value="Genomic_DNA"/>
</dbReference>
<feature type="transmembrane region" description="Helical" evidence="18">
    <location>
        <begin position="278"/>
        <end position="296"/>
    </location>
</feature>
<evidence type="ECO:0000256" key="14">
    <source>
        <dbReference type="ARBA" id="ARBA00036634"/>
    </source>
</evidence>
<dbReference type="OrthoDB" id="278338at2759"/>
<evidence type="ECO:0000256" key="12">
    <source>
        <dbReference type="ARBA" id="ARBA00023136"/>
    </source>
</evidence>
<evidence type="ECO:0000256" key="18">
    <source>
        <dbReference type="SAM" id="Phobius"/>
    </source>
</evidence>
<reference evidence="20 21" key="1">
    <citation type="submission" date="2016-07" db="EMBL/GenBank/DDBJ databases">
        <title>Pervasive Adenine N6-methylation of Active Genes in Fungi.</title>
        <authorList>
            <consortium name="DOE Joint Genome Institute"/>
            <person name="Mondo S.J."/>
            <person name="Dannebaum R.O."/>
            <person name="Kuo R.C."/>
            <person name="Labutti K."/>
            <person name="Haridas S."/>
            <person name="Kuo A."/>
            <person name="Salamov A."/>
            <person name="Ahrendt S.R."/>
            <person name="Lipzen A."/>
            <person name="Sullivan W."/>
            <person name="Andreopoulos W.B."/>
            <person name="Clum A."/>
            <person name="Lindquist E."/>
            <person name="Daum C."/>
            <person name="Ramamoorthy G.K."/>
            <person name="Gryganskyi A."/>
            <person name="Culley D."/>
            <person name="Magnuson J.K."/>
            <person name="James T.Y."/>
            <person name="O'Malley M.A."/>
            <person name="Stajich J.E."/>
            <person name="Spatafora J.W."/>
            <person name="Visel A."/>
            <person name="Grigoriev I.V."/>
        </authorList>
    </citation>
    <scope>NUCLEOTIDE SEQUENCE [LARGE SCALE GENOMIC DNA]</scope>
    <source>
        <strain evidence="20 21">CBS 931.73</strain>
    </source>
</reference>
<gene>
    <name evidence="20" type="ORF">K493DRAFT_299624</name>
</gene>
<dbReference type="InterPro" id="IPR039055">
    <property type="entry name" value="MCU_fam"/>
</dbReference>
<dbReference type="GO" id="GO:0015292">
    <property type="term" value="F:uniporter activity"/>
    <property type="evidence" value="ECO:0007669"/>
    <property type="project" value="TreeGrafter"/>
</dbReference>
<evidence type="ECO:0000256" key="3">
    <source>
        <dbReference type="ARBA" id="ARBA00022448"/>
    </source>
</evidence>
<evidence type="ECO:0000256" key="16">
    <source>
        <dbReference type="ARBA" id="ARBA00044981"/>
    </source>
</evidence>
<evidence type="ECO:0000256" key="2">
    <source>
        <dbReference type="ARBA" id="ARBA00005653"/>
    </source>
</evidence>
<protein>
    <recommendedName>
        <fullName evidence="16">Calcium uniporter protein, mitochondrial</fullName>
    </recommendedName>
</protein>
<evidence type="ECO:0000256" key="8">
    <source>
        <dbReference type="ARBA" id="ARBA00022837"/>
    </source>
</evidence>
<keyword evidence="5" id="KW-0107">Calcium channel</keyword>
<feature type="transmembrane region" description="Helical" evidence="18">
    <location>
        <begin position="247"/>
        <end position="266"/>
    </location>
</feature>
<dbReference type="GO" id="GO:0051560">
    <property type="term" value="P:mitochondrial calcium ion homeostasis"/>
    <property type="evidence" value="ECO:0007669"/>
    <property type="project" value="InterPro"/>
</dbReference>
<evidence type="ECO:0000256" key="6">
    <source>
        <dbReference type="ARBA" id="ARBA00022692"/>
    </source>
</evidence>
<name>A0A1Y1YMB1_9FUNG</name>
<evidence type="ECO:0000256" key="5">
    <source>
        <dbReference type="ARBA" id="ARBA00022673"/>
    </source>
</evidence>
<keyword evidence="3" id="KW-0813">Transport</keyword>
<evidence type="ECO:0000256" key="9">
    <source>
        <dbReference type="ARBA" id="ARBA00022989"/>
    </source>
</evidence>
<evidence type="ECO:0000256" key="15">
    <source>
        <dbReference type="ARBA" id="ARBA00044966"/>
    </source>
</evidence>
<organism evidence="20 21">
    <name type="scientific">Basidiobolus meristosporus CBS 931.73</name>
    <dbReference type="NCBI Taxonomy" id="1314790"/>
    <lineage>
        <taxon>Eukaryota</taxon>
        <taxon>Fungi</taxon>
        <taxon>Fungi incertae sedis</taxon>
        <taxon>Zoopagomycota</taxon>
        <taxon>Entomophthoromycotina</taxon>
        <taxon>Basidiobolomycetes</taxon>
        <taxon>Basidiobolales</taxon>
        <taxon>Basidiobolaceae</taxon>
        <taxon>Basidiobolus</taxon>
    </lineage>
</organism>
<evidence type="ECO:0000256" key="13">
    <source>
        <dbReference type="ARBA" id="ARBA00023303"/>
    </source>
</evidence>
<comment type="catalytic activity">
    <reaction evidence="14">
        <text>Ca(2+)(in) = Ca(2+)(out)</text>
        <dbReference type="Rhea" id="RHEA:29671"/>
        <dbReference type="ChEBI" id="CHEBI:29108"/>
    </reaction>
</comment>
<dbReference type="InterPro" id="IPR006769">
    <property type="entry name" value="MCU_C"/>
</dbReference>